<evidence type="ECO:0000313" key="4">
    <source>
        <dbReference type="Proteomes" id="UP001172681"/>
    </source>
</evidence>
<dbReference type="EMBL" id="JAPDRN010000063">
    <property type="protein sequence ID" value="KAJ9630254.1"/>
    <property type="molecule type" value="Genomic_DNA"/>
</dbReference>
<sequence length="489" mass="55097">MEAVGAATAILTIAIEFQHICKKLNRFIKNVKHAHNDVEVIAHEAETFFLLLQRFGKTMRTADSPEGGFLMDMGSNHISEKIVQASQVIGQKIRHLLKKSEPLRLDKPEYSQIKRWLTLLKWSSWKEEWSQIHLFLVSTKLDAELLISIIGLEALINHKKALEISHREVPEDLQQELEVSRKAIKALRRSVKKLKNKFQRLELRTEDRTAVQVNILLAETTQHIVESYVNTHEEIKAVLTTDTPPTSPQVSNMESGGTVGPSEEGNPTQSRNSIVENSLVVENGSPGGSETPSIIDDDNDGELIDIVWEGGDSVEEVIERSFRSQDSEVVVEEMAREVREESDGGASTSHDSRQSIDDGVVEEGPSVREEHTSRASQRSMDEKFIEEGPSVPGEIETAEANPALSETESALSFMDFTYSEEPPKKKPSEQWMQSAQYGLHGGKVRRRRQRPKALDMSPQDIVVDRNDGLGARHEYRLPRRPRDWSTSKD</sequence>
<evidence type="ECO:0000256" key="1">
    <source>
        <dbReference type="SAM" id="Coils"/>
    </source>
</evidence>
<proteinExistence type="predicted"/>
<feature type="coiled-coil region" evidence="1">
    <location>
        <begin position="177"/>
        <end position="204"/>
    </location>
</feature>
<organism evidence="3 4">
    <name type="scientific">Knufia peltigerae</name>
    <dbReference type="NCBI Taxonomy" id="1002370"/>
    <lineage>
        <taxon>Eukaryota</taxon>
        <taxon>Fungi</taxon>
        <taxon>Dikarya</taxon>
        <taxon>Ascomycota</taxon>
        <taxon>Pezizomycotina</taxon>
        <taxon>Eurotiomycetes</taxon>
        <taxon>Chaetothyriomycetidae</taxon>
        <taxon>Chaetothyriales</taxon>
        <taxon>Trichomeriaceae</taxon>
        <taxon>Knufia</taxon>
    </lineage>
</organism>
<feature type="region of interest" description="Disordered" evidence="2">
    <location>
        <begin position="280"/>
        <end position="299"/>
    </location>
</feature>
<accession>A0AA38XZM8</accession>
<protein>
    <recommendedName>
        <fullName evidence="5">Fungal N-terminal domain-containing protein</fullName>
    </recommendedName>
</protein>
<feature type="region of interest" description="Disordered" evidence="2">
    <location>
        <begin position="241"/>
        <end position="272"/>
    </location>
</feature>
<name>A0AA38XZM8_9EURO</name>
<gene>
    <name evidence="3" type="ORF">H2204_008615</name>
</gene>
<reference evidence="3" key="1">
    <citation type="submission" date="2022-10" db="EMBL/GenBank/DDBJ databases">
        <title>Culturing micro-colonial fungi from biological soil crusts in the Mojave desert and describing Neophaeococcomyces mojavensis, and introducing the new genera and species Taxawa tesnikishii.</title>
        <authorList>
            <person name="Kurbessoian T."/>
            <person name="Stajich J.E."/>
        </authorList>
    </citation>
    <scope>NUCLEOTIDE SEQUENCE</scope>
    <source>
        <strain evidence="3">TK_35</strain>
    </source>
</reference>
<evidence type="ECO:0000313" key="3">
    <source>
        <dbReference type="EMBL" id="KAJ9630254.1"/>
    </source>
</evidence>
<evidence type="ECO:0008006" key="5">
    <source>
        <dbReference type="Google" id="ProtNLM"/>
    </source>
</evidence>
<dbReference type="Proteomes" id="UP001172681">
    <property type="component" value="Unassembled WGS sequence"/>
</dbReference>
<comment type="caution">
    <text evidence="3">The sequence shown here is derived from an EMBL/GenBank/DDBJ whole genome shotgun (WGS) entry which is preliminary data.</text>
</comment>
<dbReference type="AlphaFoldDB" id="A0AA38XZM8"/>
<feature type="region of interest" description="Disordered" evidence="2">
    <location>
        <begin position="437"/>
        <end position="489"/>
    </location>
</feature>
<feature type="region of interest" description="Disordered" evidence="2">
    <location>
        <begin position="334"/>
        <end position="382"/>
    </location>
</feature>
<keyword evidence="1" id="KW-0175">Coiled coil</keyword>
<feature type="compositionally biased region" description="Basic and acidic residues" evidence="2">
    <location>
        <begin position="365"/>
        <end position="382"/>
    </location>
</feature>
<feature type="compositionally biased region" description="Basic residues" evidence="2">
    <location>
        <begin position="442"/>
        <end position="451"/>
    </location>
</feature>
<evidence type="ECO:0000256" key="2">
    <source>
        <dbReference type="SAM" id="MobiDB-lite"/>
    </source>
</evidence>
<feature type="compositionally biased region" description="Basic and acidic residues" evidence="2">
    <location>
        <begin position="462"/>
        <end position="489"/>
    </location>
</feature>
<feature type="compositionally biased region" description="Polar residues" evidence="2">
    <location>
        <begin position="241"/>
        <end position="255"/>
    </location>
</feature>
<keyword evidence="4" id="KW-1185">Reference proteome</keyword>